<dbReference type="RefSeq" id="WP_209984815.1">
    <property type="nucleotide sequence ID" value="NZ_JAGINO010000015.1"/>
</dbReference>
<reference evidence="2 3" key="1">
    <citation type="submission" date="2023-07" db="EMBL/GenBank/DDBJ databases">
        <title>Genomic Encyclopedia of Type Strains, Phase IV (KMG-IV): sequencing the most valuable type-strain genomes for metagenomic binning, comparative biology and taxonomic classification.</title>
        <authorList>
            <person name="Goeker M."/>
        </authorList>
    </citation>
    <scope>NUCLEOTIDE SEQUENCE [LARGE SCALE GENOMIC DNA]</scope>
    <source>
        <strain evidence="2 3">DSM 19922</strain>
    </source>
</reference>
<gene>
    <name evidence="2" type="ORF">QO018_003760</name>
</gene>
<dbReference type="Proteomes" id="UP001244552">
    <property type="component" value="Unassembled WGS sequence"/>
</dbReference>
<proteinExistence type="predicted"/>
<comment type="caution">
    <text evidence="2">The sequence shown here is derived from an EMBL/GenBank/DDBJ whole genome shotgun (WGS) entry which is preliminary data.</text>
</comment>
<evidence type="ECO:0000313" key="3">
    <source>
        <dbReference type="Proteomes" id="UP001244552"/>
    </source>
</evidence>
<dbReference type="EMBL" id="JAUSVU010000014">
    <property type="protein sequence ID" value="MDQ0534883.1"/>
    <property type="molecule type" value="Genomic_DNA"/>
</dbReference>
<name>A0ABU0MN39_9PROT</name>
<sequence>MIDKPTDDQPVPGEVNRQAPQQPETPPGRDNGPTEGGAPHPKTEKADERAGQTREPGYDEA</sequence>
<organism evidence="2 3">
    <name type="scientific">Azospirillum picis</name>
    <dbReference type="NCBI Taxonomy" id="488438"/>
    <lineage>
        <taxon>Bacteria</taxon>
        <taxon>Pseudomonadati</taxon>
        <taxon>Pseudomonadota</taxon>
        <taxon>Alphaproteobacteria</taxon>
        <taxon>Rhodospirillales</taxon>
        <taxon>Azospirillaceae</taxon>
        <taxon>Azospirillum</taxon>
    </lineage>
</organism>
<feature type="region of interest" description="Disordered" evidence="1">
    <location>
        <begin position="1"/>
        <end position="61"/>
    </location>
</feature>
<evidence type="ECO:0000256" key="1">
    <source>
        <dbReference type="SAM" id="MobiDB-lite"/>
    </source>
</evidence>
<accession>A0ABU0MN39</accession>
<protein>
    <submittedName>
        <fullName evidence="2">Uncharacterized protein</fullName>
    </submittedName>
</protein>
<feature type="compositionally biased region" description="Basic and acidic residues" evidence="1">
    <location>
        <begin position="41"/>
        <end position="52"/>
    </location>
</feature>
<evidence type="ECO:0000313" key="2">
    <source>
        <dbReference type="EMBL" id="MDQ0534883.1"/>
    </source>
</evidence>
<keyword evidence="3" id="KW-1185">Reference proteome</keyword>